<comment type="caution">
    <text evidence="1">The sequence shown here is derived from an EMBL/GenBank/DDBJ whole genome shotgun (WGS) entry which is preliminary data.</text>
</comment>
<gene>
    <name evidence="1" type="ORF">THRCLA_10091</name>
</gene>
<evidence type="ECO:0000313" key="2">
    <source>
        <dbReference type="Proteomes" id="UP000243217"/>
    </source>
</evidence>
<keyword evidence="2" id="KW-1185">Reference proteome</keyword>
<accession>A0A1V9YSJ8</accession>
<proteinExistence type="predicted"/>
<dbReference type="OrthoDB" id="57908at2759"/>
<organism evidence="1 2">
    <name type="scientific">Thraustotheca clavata</name>
    <dbReference type="NCBI Taxonomy" id="74557"/>
    <lineage>
        <taxon>Eukaryota</taxon>
        <taxon>Sar</taxon>
        <taxon>Stramenopiles</taxon>
        <taxon>Oomycota</taxon>
        <taxon>Saprolegniomycetes</taxon>
        <taxon>Saprolegniales</taxon>
        <taxon>Achlyaceae</taxon>
        <taxon>Thraustotheca</taxon>
    </lineage>
</organism>
<evidence type="ECO:0000313" key="1">
    <source>
        <dbReference type="EMBL" id="OQR88804.1"/>
    </source>
</evidence>
<dbReference type="InterPro" id="IPR036770">
    <property type="entry name" value="Ankyrin_rpt-contain_sf"/>
</dbReference>
<dbReference type="InterPro" id="IPR052050">
    <property type="entry name" value="SecEffector_AnkRepeat"/>
</dbReference>
<dbReference type="EMBL" id="JNBS01003002">
    <property type="protein sequence ID" value="OQR88804.1"/>
    <property type="molecule type" value="Genomic_DNA"/>
</dbReference>
<dbReference type="InterPro" id="IPR002110">
    <property type="entry name" value="Ankyrin_rpt"/>
</dbReference>
<dbReference type="Proteomes" id="UP000243217">
    <property type="component" value="Unassembled WGS sequence"/>
</dbReference>
<dbReference type="PANTHER" id="PTHR46586">
    <property type="entry name" value="ANKYRIN REPEAT-CONTAINING PROTEIN"/>
    <property type="match status" value="1"/>
</dbReference>
<reference evidence="1 2" key="1">
    <citation type="journal article" date="2014" name="Genome Biol. Evol.">
        <title>The secreted proteins of Achlya hypogyna and Thraustotheca clavata identify the ancestral oomycete secretome and reveal gene acquisitions by horizontal gene transfer.</title>
        <authorList>
            <person name="Misner I."/>
            <person name="Blouin N."/>
            <person name="Leonard G."/>
            <person name="Richards T.A."/>
            <person name="Lane C.E."/>
        </authorList>
    </citation>
    <scope>NUCLEOTIDE SEQUENCE [LARGE SCALE GENOMIC DNA]</scope>
    <source>
        <strain evidence="1 2">ATCC 34112</strain>
    </source>
</reference>
<sequence length="174" mass="19135">MAAALGDLDTMKLLHQTGIECCTAEPMNLAASINRRDIFEWLHTHRTEGYDNNAMTYAVARGHIEMVKWLHEAWGLPCTQKGLCTAANNGDFDMVLYLTSIPMAPLDSHDNCPGCVPTLDNGSYHQIYPGNAIDKAAFNGHIDIIKILHNYPATTEAMDAVAGYGHLELVNGYE</sequence>
<dbReference type="Gene3D" id="1.25.40.20">
    <property type="entry name" value="Ankyrin repeat-containing domain"/>
    <property type="match status" value="1"/>
</dbReference>
<dbReference type="PANTHER" id="PTHR46586:SF3">
    <property type="entry name" value="ANKYRIN REPEAT-CONTAINING PROTEIN"/>
    <property type="match status" value="1"/>
</dbReference>
<dbReference type="Pfam" id="PF12796">
    <property type="entry name" value="Ank_2"/>
    <property type="match status" value="1"/>
</dbReference>
<dbReference type="SUPFAM" id="SSF48403">
    <property type="entry name" value="Ankyrin repeat"/>
    <property type="match status" value="1"/>
</dbReference>
<protein>
    <submittedName>
        <fullName evidence="1">Uncharacterized protein</fullName>
    </submittedName>
</protein>
<dbReference type="AlphaFoldDB" id="A0A1V9YSJ8"/>
<name>A0A1V9YSJ8_9STRA</name>